<proteinExistence type="predicted"/>
<dbReference type="AlphaFoldDB" id="A0A834FXP8"/>
<reference evidence="1" key="1">
    <citation type="submission" date="2019-11" db="EMBL/GenBank/DDBJ databases">
        <authorList>
            <person name="Liu Y."/>
            <person name="Hou J."/>
            <person name="Li T.-Q."/>
            <person name="Guan C.-H."/>
            <person name="Wu X."/>
            <person name="Wu H.-Z."/>
            <person name="Ling F."/>
            <person name="Zhang R."/>
            <person name="Shi X.-G."/>
            <person name="Ren J.-P."/>
            <person name="Chen E.-F."/>
            <person name="Sun J.-M."/>
        </authorList>
    </citation>
    <scope>NUCLEOTIDE SEQUENCE</scope>
    <source>
        <strain evidence="1">Adult_tree_wgs_1</strain>
        <tissue evidence="1">Leaves</tissue>
    </source>
</reference>
<organism evidence="1 2">
    <name type="scientific">Rhododendron simsii</name>
    <name type="common">Sims's rhododendron</name>
    <dbReference type="NCBI Taxonomy" id="118357"/>
    <lineage>
        <taxon>Eukaryota</taxon>
        <taxon>Viridiplantae</taxon>
        <taxon>Streptophyta</taxon>
        <taxon>Embryophyta</taxon>
        <taxon>Tracheophyta</taxon>
        <taxon>Spermatophyta</taxon>
        <taxon>Magnoliopsida</taxon>
        <taxon>eudicotyledons</taxon>
        <taxon>Gunneridae</taxon>
        <taxon>Pentapetalae</taxon>
        <taxon>asterids</taxon>
        <taxon>Ericales</taxon>
        <taxon>Ericaceae</taxon>
        <taxon>Ericoideae</taxon>
        <taxon>Rhodoreae</taxon>
        <taxon>Rhododendron</taxon>
    </lineage>
</organism>
<protein>
    <submittedName>
        <fullName evidence="1">Uncharacterized protein</fullName>
    </submittedName>
</protein>
<comment type="caution">
    <text evidence="1">The sequence shown here is derived from an EMBL/GenBank/DDBJ whole genome shotgun (WGS) entry which is preliminary data.</text>
</comment>
<dbReference type="Proteomes" id="UP000626092">
    <property type="component" value="Unassembled WGS sequence"/>
</dbReference>
<dbReference type="OrthoDB" id="10400432at2759"/>
<evidence type="ECO:0000313" key="2">
    <source>
        <dbReference type="Proteomes" id="UP000626092"/>
    </source>
</evidence>
<dbReference type="InterPro" id="IPR035892">
    <property type="entry name" value="C2_domain_sf"/>
</dbReference>
<sequence length="184" mass="20871">MTTRQHDKPYISFMETLNIKYELVLSGLGKIFLMNSNTAAVYWVDRLDTIYKPYSLLSEKHVNPDEVDYNPFWDKKKAGWDEKHRIRFNTPFDDSCLNIDFLNATSAEGEPLIGSARLPLRDLVLGQPAVKKKLVLTGPSGSPIGEVTVMVAVRRVENPLPPEKTVTVVYEEQTVDDIDENDLT</sequence>
<gene>
    <name evidence="1" type="ORF">RHSIM_RhsimUnG0027900</name>
</gene>
<dbReference type="EMBL" id="WJXA01000068">
    <property type="protein sequence ID" value="KAF7116452.1"/>
    <property type="molecule type" value="Genomic_DNA"/>
</dbReference>
<keyword evidence="2" id="KW-1185">Reference proteome</keyword>
<evidence type="ECO:0000313" key="1">
    <source>
        <dbReference type="EMBL" id="KAF7116452.1"/>
    </source>
</evidence>
<dbReference type="SUPFAM" id="SSF49562">
    <property type="entry name" value="C2 domain (Calcium/lipid-binding domain, CaLB)"/>
    <property type="match status" value="1"/>
</dbReference>
<accession>A0A834FXP8</accession>
<name>A0A834FXP8_RHOSS</name>